<dbReference type="InterPro" id="IPR009100">
    <property type="entry name" value="AcylCoA_DH/oxidase_NM_dom_sf"/>
</dbReference>
<dbReference type="EMBL" id="LS398110">
    <property type="protein sequence ID" value="SPP93301.1"/>
    <property type="molecule type" value="Genomic_DNA"/>
</dbReference>
<proteinExistence type="predicted"/>
<dbReference type="GO" id="GO:0003995">
    <property type="term" value="F:acyl-CoA dehydrogenase activity"/>
    <property type="evidence" value="ECO:0007669"/>
    <property type="project" value="TreeGrafter"/>
</dbReference>
<dbReference type="SUPFAM" id="SSF47203">
    <property type="entry name" value="Acyl-CoA dehydrogenase C-terminal domain-like"/>
    <property type="match status" value="1"/>
</dbReference>
<dbReference type="GO" id="GO:0005737">
    <property type="term" value="C:cytoplasm"/>
    <property type="evidence" value="ECO:0007669"/>
    <property type="project" value="TreeGrafter"/>
</dbReference>
<dbReference type="Gene3D" id="1.10.540.10">
    <property type="entry name" value="Acyl-CoA dehydrogenase/oxidase, N-terminal domain"/>
    <property type="match status" value="1"/>
</dbReference>
<dbReference type="GO" id="GO:0016712">
    <property type="term" value="F:oxidoreductase activity, acting on paired donors, with incorporation or reduction of molecular oxygen, reduced flavin or flavoprotein as one donor, and incorporation of one atom of oxygen"/>
    <property type="evidence" value="ECO:0007669"/>
    <property type="project" value="TreeGrafter"/>
</dbReference>
<dbReference type="Gene3D" id="2.40.110.10">
    <property type="entry name" value="Butyryl-CoA Dehydrogenase, subunit A, domain 2"/>
    <property type="match status" value="1"/>
</dbReference>
<dbReference type="Proteomes" id="UP000669317">
    <property type="component" value="Unassembled WGS sequence"/>
</dbReference>
<dbReference type="GO" id="GO:0033539">
    <property type="term" value="P:fatty acid beta-oxidation using acyl-CoA dehydrogenase"/>
    <property type="evidence" value="ECO:0007669"/>
    <property type="project" value="TreeGrafter"/>
</dbReference>
<evidence type="ECO:0000256" key="1">
    <source>
        <dbReference type="ARBA" id="ARBA00023002"/>
    </source>
</evidence>
<keyword evidence="1" id="KW-0560">Oxidoreductase</keyword>
<dbReference type="InterPro" id="IPR050741">
    <property type="entry name" value="Acyl-CoA_dehydrogenase"/>
</dbReference>
<dbReference type="PANTHER" id="PTHR48083:SF19">
    <property type="entry name" value="FLAVIN-DEPENDENT MONOOXYGENASE, OXYGENASE SUBUNIT HSAA"/>
    <property type="match status" value="1"/>
</dbReference>
<name>A0A2U3PVV9_9BRAD</name>
<feature type="domain" description="Acyl-CoA dehydrogenase C-terminal" evidence="2">
    <location>
        <begin position="246"/>
        <end position="307"/>
    </location>
</feature>
<keyword evidence="6" id="KW-1185">Reference proteome</keyword>
<dbReference type="AlphaFoldDB" id="A0A2U3PVV9"/>
<dbReference type="InterPro" id="IPR046373">
    <property type="entry name" value="Acyl-CoA_Oxase/DH_mid-dom_sf"/>
</dbReference>
<protein>
    <recommendedName>
        <fullName evidence="2">Acyl-CoA dehydrogenase C-terminal domain-containing protein</fullName>
    </recommendedName>
</protein>
<evidence type="ECO:0000313" key="4">
    <source>
        <dbReference type="EMBL" id="SPP93301.1"/>
    </source>
</evidence>
<dbReference type="Proteomes" id="UP000246085">
    <property type="component" value="Chromosome BRAD3257"/>
</dbReference>
<dbReference type="InterPro" id="IPR013107">
    <property type="entry name" value="Acyl-CoA_DH_C"/>
</dbReference>
<evidence type="ECO:0000313" key="5">
    <source>
        <dbReference type="Proteomes" id="UP000246085"/>
    </source>
</evidence>
<dbReference type="InterPro" id="IPR036250">
    <property type="entry name" value="AcylCo_DH-like_C"/>
</dbReference>
<dbReference type="EMBL" id="JAGIKT010000022">
    <property type="protein sequence ID" value="MBP0111745.1"/>
    <property type="molecule type" value="Genomic_DNA"/>
</dbReference>
<gene>
    <name evidence="4" type="ORF">BRAD3257_2222</name>
    <name evidence="3" type="ORF">JWS04_11750</name>
</gene>
<dbReference type="InterPro" id="IPR037069">
    <property type="entry name" value="AcylCoA_DH/ox_N_sf"/>
</dbReference>
<organism evidence="4 5">
    <name type="scientific">Bradyrhizobium vignae</name>
    <dbReference type="NCBI Taxonomy" id="1549949"/>
    <lineage>
        <taxon>Bacteria</taxon>
        <taxon>Pseudomonadati</taxon>
        <taxon>Pseudomonadota</taxon>
        <taxon>Alphaproteobacteria</taxon>
        <taxon>Hyphomicrobiales</taxon>
        <taxon>Nitrobacteraceae</taxon>
        <taxon>Bradyrhizobium</taxon>
    </lineage>
</organism>
<dbReference type="Gene3D" id="1.20.140.10">
    <property type="entry name" value="Butyryl-CoA Dehydrogenase, subunit A, domain 3"/>
    <property type="match status" value="1"/>
</dbReference>
<accession>A0A4Q0QGP3</accession>
<dbReference type="PANTHER" id="PTHR48083">
    <property type="entry name" value="MEDIUM-CHAIN SPECIFIC ACYL-COA DEHYDROGENASE, MITOCHONDRIAL-RELATED"/>
    <property type="match status" value="1"/>
</dbReference>
<dbReference type="SUPFAM" id="SSF56645">
    <property type="entry name" value="Acyl-CoA dehydrogenase NM domain-like"/>
    <property type="match status" value="1"/>
</dbReference>
<dbReference type="KEGG" id="bvz:BRAD3257_2222"/>
<dbReference type="Pfam" id="PF08028">
    <property type="entry name" value="Acyl-CoA_dh_2"/>
    <property type="match status" value="1"/>
</dbReference>
<sequence>MSTSTRAGSAAPSIALNFDSIAAARAIVPRLAAISERSEQLRRLDDEAASLLRGSGLARVITPRAFAGLEMSPSAHIRACAEVAHGCAAASWVLMVCVAHDYVIGRFPEACQKEVYEGDADNLIAGALAPQGTLERTPEGWRLNGRWQFGSGCDHSPWLLMGARVANPEAGGYLTYHVVVRQSDMEIDDTWRTLGMRGTGSKDLVARNVLVPDHRAVPTYPTFIGQSPHATAPTYRLPVFAGLPCMLSGSVLGMAEAGLEAFIGHTKSRRDVTGASKSANANMQQRVAESSAEIAAARRLLESACDRFDVAWRR</sequence>
<evidence type="ECO:0000313" key="3">
    <source>
        <dbReference type="EMBL" id="MBP0111745.1"/>
    </source>
</evidence>
<dbReference type="GO" id="GO:0050660">
    <property type="term" value="F:flavin adenine dinucleotide binding"/>
    <property type="evidence" value="ECO:0007669"/>
    <property type="project" value="InterPro"/>
</dbReference>
<dbReference type="OrthoDB" id="7316074at2"/>
<evidence type="ECO:0000313" key="6">
    <source>
        <dbReference type="Proteomes" id="UP000669317"/>
    </source>
</evidence>
<accession>A0A2U3PVV9</accession>
<reference evidence="4 5" key="1">
    <citation type="submission" date="2018-03" db="EMBL/GenBank/DDBJ databases">
        <authorList>
            <person name="Gully D."/>
        </authorList>
    </citation>
    <scope>NUCLEOTIDE SEQUENCE [LARGE SCALE GENOMIC DNA]</scope>
    <source>
        <strain evidence="4">ORS3257</strain>
    </source>
</reference>
<reference evidence="3 6" key="2">
    <citation type="submission" date="2021-03" db="EMBL/GenBank/DDBJ databases">
        <title>Genome Sequence of Bradyrhizobium vignae strain ISRA400.</title>
        <authorList>
            <person name="Tisa L.S."/>
            <person name="Svistoonoff S."/>
            <person name="Hocher V."/>
            <person name="Fall S."/>
            <person name="Zaiya A."/>
            <person name="Naing D."/>
            <person name="Niang N."/>
            <person name="Diouf A."/>
            <person name="Dasylva M.C."/>
            <person name="Toure O."/>
            <person name="Gueye M."/>
            <person name="Gully D."/>
            <person name="Tisseyre P."/>
            <person name="Simpson S."/>
            <person name="Morris K."/>
            <person name="Thomas W.K."/>
        </authorList>
    </citation>
    <scope>NUCLEOTIDE SEQUENCE [LARGE SCALE GENOMIC DNA]</scope>
    <source>
        <strain evidence="3 6">ISRA400</strain>
    </source>
</reference>
<evidence type="ECO:0000259" key="2">
    <source>
        <dbReference type="Pfam" id="PF08028"/>
    </source>
</evidence>